<dbReference type="InterPro" id="IPR011010">
    <property type="entry name" value="DNA_brk_join_enz"/>
</dbReference>
<organism evidence="7 8">
    <name type="scientific">Cytobacillus kochii</name>
    <dbReference type="NCBI Taxonomy" id="859143"/>
    <lineage>
        <taxon>Bacteria</taxon>
        <taxon>Bacillati</taxon>
        <taxon>Bacillota</taxon>
        <taxon>Bacilli</taxon>
        <taxon>Bacillales</taxon>
        <taxon>Bacillaceae</taxon>
        <taxon>Cytobacillus</taxon>
    </lineage>
</organism>
<keyword evidence="8" id="KW-1185">Reference proteome</keyword>
<dbReference type="InterPro" id="IPR013762">
    <property type="entry name" value="Integrase-like_cat_sf"/>
</dbReference>
<dbReference type="OrthoDB" id="283809at2"/>
<dbReference type="InterPro" id="IPR044068">
    <property type="entry name" value="CB"/>
</dbReference>
<dbReference type="Pfam" id="PF00589">
    <property type="entry name" value="Phage_integrase"/>
    <property type="match status" value="1"/>
</dbReference>
<name>A0A248TNB9_9BACI</name>
<dbReference type="PROSITE" id="PS51898">
    <property type="entry name" value="TYR_RECOMBINASE"/>
    <property type="match status" value="1"/>
</dbReference>
<dbReference type="PANTHER" id="PTHR30349">
    <property type="entry name" value="PHAGE INTEGRASE-RELATED"/>
    <property type="match status" value="1"/>
</dbReference>
<dbReference type="Proteomes" id="UP000215137">
    <property type="component" value="Chromosome"/>
</dbReference>
<sequence length="364" mass="42018">MDELILLHTISNEDYLLQLQNRLASSNLLDSNRNLSLKNASDQELLAMFFVVKIFTSNKELSPHTLKAYRTDAKTLLIFMNDHQLGFRDIGFPEVKAYNHYINEKYAPKSAIRKLEFFRRILDFGYETQFYVAHLSTWVSKPSSKKGHFAQPDSGQVRELTPHDAEHLIACFPQVVKAKKNREALQNRNLLIGYLLYTTGMRASELLSLNWGSFRINRRGALYADVLGKGKKHRSIPIRGEVKEVLFTYRESICAPIEWNSNDTTPLFFSIYNKNDIETDPKRLSYPALYKIVKEAVTLAGKQSNISPHWFRHTFVTMLLENDVPLAVVKDWAGHADISTTNIYLERINQDDSFKHLQKVSIFQ</sequence>
<keyword evidence="3" id="KW-0233">DNA recombination</keyword>
<dbReference type="KEGG" id="bko:CKF48_21910"/>
<dbReference type="SUPFAM" id="SSF56349">
    <property type="entry name" value="DNA breaking-rejoining enzymes"/>
    <property type="match status" value="1"/>
</dbReference>
<evidence type="ECO:0000256" key="1">
    <source>
        <dbReference type="ARBA" id="ARBA00008857"/>
    </source>
</evidence>
<dbReference type="GO" id="GO:0006310">
    <property type="term" value="P:DNA recombination"/>
    <property type="evidence" value="ECO:0007669"/>
    <property type="project" value="UniProtKB-KW"/>
</dbReference>
<proteinExistence type="inferred from homology"/>
<dbReference type="Gene3D" id="1.10.150.130">
    <property type="match status" value="1"/>
</dbReference>
<feature type="domain" description="Core-binding (CB)" evidence="6">
    <location>
        <begin position="46"/>
        <end position="126"/>
    </location>
</feature>
<evidence type="ECO:0000259" key="6">
    <source>
        <dbReference type="PROSITE" id="PS51900"/>
    </source>
</evidence>
<comment type="similarity">
    <text evidence="1">Belongs to the 'phage' integrase family.</text>
</comment>
<evidence type="ECO:0000313" key="8">
    <source>
        <dbReference type="Proteomes" id="UP000215137"/>
    </source>
</evidence>
<dbReference type="RefSeq" id="WP_095373292.1">
    <property type="nucleotide sequence ID" value="NZ_CP022983.1"/>
</dbReference>
<dbReference type="InterPro" id="IPR002104">
    <property type="entry name" value="Integrase_catalytic"/>
</dbReference>
<dbReference type="EMBL" id="CP022983">
    <property type="protein sequence ID" value="ASV69728.1"/>
    <property type="molecule type" value="Genomic_DNA"/>
</dbReference>
<dbReference type="PANTHER" id="PTHR30349:SF41">
    <property type="entry name" value="INTEGRASE_RECOMBINASE PROTEIN MJ0367-RELATED"/>
    <property type="match status" value="1"/>
</dbReference>
<dbReference type="GO" id="GO:0015074">
    <property type="term" value="P:DNA integration"/>
    <property type="evidence" value="ECO:0007669"/>
    <property type="project" value="InterPro"/>
</dbReference>
<reference evidence="7 8" key="1">
    <citation type="submission" date="2017-08" db="EMBL/GenBank/DDBJ databases">
        <title>Complete Genome Sequence of Bacillus kochii Oregon-R-modENCODE STRAIN BDGP4, isolated from Drosophila melanogaster gut.</title>
        <authorList>
            <person name="Wan K.H."/>
            <person name="Yu C."/>
            <person name="Park S."/>
            <person name="Hammonds A.S."/>
            <person name="Booth B.W."/>
            <person name="Celniker S.E."/>
        </authorList>
    </citation>
    <scope>NUCLEOTIDE SEQUENCE [LARGE SCALE GENOMIC DNA]</scope>
    <source>
        <strain evidence="7 8">BDGP4</strain>
    </source>
</reference>
<evidence type="ECO:0008006" key="9">
    <source>
        <dbReference type="Google" id="ProtNLM"/>
    </source>
</evidence>
<evidence type="ECO:0000256" key="3">
    <source>
        <dbReference type="ARBA" id="ARBA00023172"/>
    </source>
</evidence>
<gene>
    <name evidence="7" type="ORF">CKF48_21910</name>
</gene>
<evidence type="ECO:0000256" key="4">
    <source>
        <dbReference type="PROSITE-ProRule" id="PRU01248"/>
    </source>
</evidence>
<evidence type="ECO:0000259" key="5">
    <source>
        <dbReference type="PROSITE" id="PS51898"/>
    </source>
</evidence>
<evidence type="ECO:0000256" key="2">
    <source>
        <dbReference type="ARBA" id="ARBA00023125"/>
    </source>
</evidence>
<dbReference type="InterPro" id="IPR010998">
    <property type="entry name" value="Integrase_recombinase_N"/>
</dbReference>
<dbReference type="AlphaFoldDB" id="A0A248TNB9"/>
<dbReference type="PROSITE" id="PS51900">
    <property type="entry name" value="CB"/>
    <property type="match status" value="1"/>
</dbReference>
<dbReference type="Gene3D" id="1.10.443.10">
    <property type="entry name" value="Intergrase catalytic core"/>
    <property type="match status" value="1"/>
</dbReference>
<feature type="domain" description="Tyr recombinase" evidence="5">
    <location>
        <begin position="155"/>
        <end position="362"/>
    </location>
</feature>
<accession>A0A248TNB9</accession>
<dbReference type="InterPro" id="IPR050090">
    <property type="entry name" value="Tyrosine_recombinase_XerCD"/>
</dbReference>
<dbReference type="GO" id="GO:0003677">
    <property type="term" value="F:DNA binding"/>
    <property type="evidence" value="ECO:0007669"/>
    <property type="project" value="UniProtKB-UniRule"/>
</dbReference>
<keyword evidence="2 4" id="KW-0238">DNA-binding</keyword>
<protein>
    <recommendedName>
        <fullName evidence="9">Integrase</fullName>
    </recommendedName>
</protein>
<dbReference type="CDD" id="cd00397">
    <property type="entry name" value="DNA_BRE_C"/>
    <property type="match status" value="1"/>
</dbReference>
<evidence type="ECO:0000313" key="7">
    <source>
        <dbReference type="EMBL" id="ASV69728.1"/>
    </source>
</evidence>